<dbReference type="AlphaFoldDB" id="A0AB38PA72"/>
<evidence type="ECO:0000313" key="1">
    <source>
        <dbReference type="EMBL" id="TKK23403.1"/>
    </source>
</evidence>
<proteinExistence type="predicted"/>
<organism evidence="1 2">
    <name type="scientific">Enterobacter cancerogenus</name>
    <dbReference type="NCBI Taxonomy" id="69218"/>
    <lineage>
        <taxon>Bacteria</taxon>
        <taxon>Pseudomonadati</taxon>
        <taxon>Pseudomonadota</taxon>
        <taxon>Gammaproteobacteria</taxon>
        <taxon>Enterobacterales</taxon>
        <taxon>Enterobacteriaceae</taxon>
        <taxon>Enterobacter</taxon>
        <taxon>Enterobacter cloacae complex</taxon>
    </lineage>
</organism>
<evidence type="ECO:0000313" key="2">
    <source>
        <dbReference type="Proteomes" id="UP000306327"/>
    </source>
</evidence>
<sequence length="65" mass="7839">MFILVYLTIANIKKKTQQYLIYGMLARKPRKLVRPVKNWMKDSKLISKACVVRQPRMRFLKLHHP</sequence>
<comment type="caution">
    <text evidence="1">The sequence shown here is derived from an EMBL/GenBank/DDBJ whole genome shotgun (WGS) entry which is preliminary data.</text>
</comment>
<name>A0AB38PA72_9ENTR</name>
<gene>
    <name evidence="1" type="ORF">EcCFBP13530_04390</name>
</gene>
<dbReference type="EMBL" id="QGAL01000001">
    <property type="protein sequence ID" value="TKK23403.1"/>
    <property type="molecule type" value="Genomic_DNA"/>
</dbReference>
<dbReference type="Proteomes" id="UP000306327">
    <property type="component" value="Unassembled WGS sequence"/>
</dbReference>
<reference evidence="1 2" key="1">
    <citation type="journal article" date="2019" name="Sci. Rep.">
        <title>Differences in resource use lead to coexistence of seed-transmitted microbial populations.</title>
        <authorList>
            <person name="Torres-Cortes G."/>
            <person name="Garcia B.J."/>
            <person name="Compant S."/>
            <person name="Rezki S."/>
            <person name="Jones P."/>
            <person name="Preveaux A."/>
            <person name="Briand M."/>
            <person name="Roulet A."/>
            <person name="Bouchez O."/>
            <person name="Jacobson D."/>
            <person name="Barret M."/>
        </authorList>
    </citation>
    <scope>NUCLEOTIDE SEQUENCE [LARGE SCALE GENOMIC DNA]</scope>
    <source>
        <strain evidence="1 2">CFBP13530</strain>
    </source>
</reference>
<protein>
    <submittedName>
        <fullName evidence="1">Uncharacterized protein</fullName>
    </submittedName>
</protein>
<accession>A0AB38PA72</accession>